<dbReference type="AlphaFoldDB" id="A0A9J6CZ57"/>
<dbReference type="EMBL" id="JABSTU010004284">
    <property type="protein sequence ID" value="KAH7964066.1"/>
    <property type="molecule type" value="Genomic_DNA"/>
</dbReference>
<dbReference type="Proteomes" id="UP000821866">
    <property type="component" value="Unassembled WGS sequence"/>
</dbReference>
<evidence type="ECO:0000313" key="2">
    <source>
        <dbReference type="EMBL" id="KAH7964066.1"/>
    </source>
</evidence>
<name>A0A9J6CZ57_RHIMP</name>
<sequence length="263" mass="29306">MPDNLRVLGNVVLPEKVALVLKNRPKFSVVPKVSAHKLLALNQGISRSADEENRERCLLEGANSFLRNRRNGRPKLTTGRVVSYFKEHELSLLQADKEGGFVVMSTSGFQDKASSAIMKNFESTTVKASKCAKSAKDAQLRAVRYSALSADRVKQKWSSDRLRGDVEKLGAPLCPAWLRNQRVSTASARVHPVEIRKPRNLQRARKFDLFKAPSVLDDPVQASEDSFMPSRPAAASDQLQKKRLSSFLGLDDSSETKDDTQKR</sequence>
<organism evidence="2 3">
    <name type="scientific">Rhipicephalus microplus</name>
    <name type="common">Cattle tick</name>
    <name type="synonym">Boophilus microplus</name>
    <dbReference type="NCBI Taxonomy" id="6941"/>
    <lineage>
        <taxon>Eukaryota</taxon>
        <taxon>Metazoa</taxon>
        <taxon>Ecdysozoa</taxon>
        <taxon>Arthropoda</taxon>
        <taxon>Chelicerata</taxon>
        <taxon>Arachnida</taxon>
        <taxon>Acari</taxon>
        <taxon>Parasitiformes</taxon>
        <taxon>Ixodida</taxon>
        <taxon>Ixodoidea</taxon>
        <taxon>Ixodidae</taxon>
        <taxon>Rhipicephalinae</taxon>
        <taxon>Rhipicephalus</taxon>
        <taxon>Boophilus</taxon>
    </lineage>
</organism>
<protein>
    <submittedName>
        <fullName evidence="2">Uncharacterized protein</fullName>
    </submittedName>
</protein>
<comment type="caution">
    <text evidence="2">The sequence shown here is derived from an EMBL/GenBank/DDBJ whole genome shotgun (WGS) entry which is preliminary data.</text>
</comment>
<keyword evidence="3" id="KW-1185">Reference proteome</keyword>
<gene>
    <name evidence="2" type="ORF">HPB51_027696</name>
</gene>
<evidence type="ECO:0000256" key="1">
    <source>
        <dbReference type="SAM" id="MobiDB-lite"/>
    </source>
</evidence>
<accession>A0A9J6CZ57</accession>
<reference evidence="2" key="1">
    <citation type="journal article" date="2020" name="Cell">
        <title>Large-Scale Comparative Analyses of Tick Genomes Elucidate Their Genetic Diversity and Vector Capacities.</title>
        <authorList>
            <consortium name="Tick Genome and Microbiome Consortium (TIGMIC)"/>
            <person name="Jia N."/>
            <person name="Wang J."/>
            <person name="Shi W."/>
            <person name="Du L."/>
            <person name="Sun Y."/>
            <person name="Zhan W."/>
            <person name="Jiang J.F."/>
            <person name="Wang Q."/>
            <person name="Zhang B."/>
            <person name="Ji P."/>
            <person name="Bell-Sakyi L."/>
            <person name="Cui X.M."/>
            <person name="Yuan T.T."/>
            <person name="Jiang B.G."/>
            <person name="Yang W.F."/>
            <person name="Lam T.T."/>
            <person name="Chang Q.C."/>
            <person name="Ding S.J."/>
            <person name="Wang X.J."/>
            <person name="Zhu J.G."/>
            <person name="Ruan X.D."/>
            <person name="Zhao L."/>
            <person name="Wei J.T."/>
            <person name="Ye R.Z."/>
            <person name="Que T.C."/>
            <person name="Du C.H."/>
            <person name="Zhou Y.H."/>
            <person name="Cheng J.X."/>
            <person name="Dai P.F."/>
            <person name="Guo W.B."/>
            <person name="Han X.H."/>
            <person name="Huang E.J."/>
            <person name="Li L.F."/>
            <person name="Wei W."/>
            <person name="Gao Y.C."/>
            <person name="Liu J.Z."/>
            <person name="Shao H.Z."/>
            <person name="Wang X."/>
            <person name="Wang C.C."/>
            <person name="Yang T.C."/>
            <person name="Huo Q.B."/>
            <person name="Li W."/>
            <person name="Chen H.Y."/>
            <person name="Chen S.E."/>
            <person name="Zhou L.G."/>
            <person name="Ni X.B."/>
            <person name="Tian J.H."/>
            <person name="Sheng Y."/>
            <person name="Liu T."/>
            <person name="Pan Y.S."/>
            <person name="Xia L.Y."/>
            <person name="Li J."/>
            <person name="Zhao F."/>
            <person name="Cao W.C."/>
        </authorList>
    </citation>
    <scope>NUCLEOTIDE SEQUENCE</scope>
    <source>
        <strain evidence="2">Rmic-2018</strain>
    </source>
</reference>
<feature type="region of interest" description="Disordered" evidence="1">
    <location>
        <begin position="220"/>
        <end position="239"/>
    </location>
</feature>
<proteinExistence type="predicted"/>
<reference evidence="2" key="2">
    <citation type="submission" date="2021-09" db="EMBL/GenBank/DDBJ databases">
        <authorList>
            <person name="Jia N."/>
            <person name="Wang J."/>
            <person name="Shi W."/>
            <person name="Du L."/>
            <person name="Sun Y."/>
            <person name="Zhan W."/>
            <person name="Jiang J."/>
            <person name="Wang Q."/>
            <person name="Zhang B."/>
            <person name="Ji P."/>
            <person name="Sakyi L.B."/>
            <person name="Cui X."/>
            <person name="Yuan T."/>
            <person name="Jiang B."/>
            <person name="Yang W."/>
            <person name="Lam T.T.-Y."/>
            <person name="Chang Q."/>
            <person name="Ding S."/>
            <person name="Wang X."/>
            <person name="Zhu J."/>
            <person name="Ruan X."/>
            <person name="Zhao L."/>
            <person name="Wei J."/>
            <person name="Que T."/>
            <person name="Du C."/>
            <person name="Cheng J."/>
            <person name="Dai P."/>
            <person name="Han X."/>
            <person name="Huang E."/>
            <person name="Gao Y."/>
            <person name="Liu J."/>
            <person name="Shao H."/>
            <person name="Ye R."/>
            <person name="Li L."/>
            <person name="Wei W."/>
            <person name="Wang X."/>
            <person name="Wang C."/>
            <person name="Huo Q."/>
            <person name="Li W."/>
            <person name="Guo W."/>
            <person name="Chen H."/>
            <person name="Chen S."/>
            <person name="Zhou L."/>
            <person name="Zhou L."/>
            <person name="Ni X."/>
            <person name="Tian J."/>
            <person name="Zhou Y."/>
            <person name="Sheng Y."/>
            <person name="Liu T."/>
            <person name="Pan Y."/>
            <person name="Xia L."/>
            <person name="Li J."/>
            <person name="Zhao F."/>
            <person name="Cao W."/>
        </authorList>
    </citation>
    <scope>NUCLEOTIDE SEQUENCE</scope>
    <source>
        <strain evidence="2">Rmic-2018</strain>
        <tissue evidence="2">Larvae</tissue>
    </source>
</reference>
<evidence type="ECO:0000313" key="3">
    <source>
        <dbReference type="Proteomes" id="UP000821866"/>
    </source>
</evidence>